<dbReference type="PANTHER" id="PTHR35011">
    <property type="entry name" value="2,3-DIKETO-L-GULONATE TRAP TRANSPORTER SMALL PERMEASE PROTEIN YIAM"/>
    <property type="match status" value="1"/>
</dbReference>
<dbReference type="GO" id="GO:0015740">
    <property type="term" value="P:C4-dicarboxylate transport"/>
    <property type="evidence" value="ECO:0007669"/>
    <property type="project" value="TreeGrafter"/>
</dbReference>
<feature type="transmembrane region" description="Helical" evidence="9">
    <location>
        <begin position="79"/>
        <end position="99"/>
    </location>
</feature>
<organism evidence="11 12">
    <name type="scientific">Anaerobium acetethylicum</name>
    <dbReference type="NCBI Taxonomy" id="1619234"/>
    <lineage>
        <taxon>Bacteria</taxon>
        <taxon>Bacillati</taxon>
        <taxon>Bacillota</taxon>
        <taxon>Clostridia</taxon>
        <taxon>Lachnospirales</taxon>
        <taxon>Lachnospiraceae</taxon>
        <taxon>Anaerobium</taxon>
    </lineage>
</organism>
<evidence type="ECO:0000256" key="3">
    <source>
        <dbReference type="ARBA" id="ARBA00022475"/>
    </source>
</evidence>
<gene>
    <name evidence="11" type="ORF">SAMN05421730_101855</name>
</gene>
<accession>A0A1D3TVW7</accession>
<dbReference type="AlphaFoldDB" id="A0A1D3TVW7"/>
<protein>
    <submittedName>
        <fullName evidence="11">TRAP-type C4-dicarboxylate transport system, small permease component</fullName>
    </submittedName>
</protein>
<evidence type="ECO:0000313" key="11">
    <source>
        <dbReference type="EMBL" id="SCP98269.1"/>
    </source>
</evidence>
<comment type="subcellular location">
    <subcellularLocation>
        <location evidence="1">Cell inner membrane</location>
        <topology evidence="1">Multi-pass membrane protein</topology>
    </subcellularLocation>
</comment>
<keyword evidence="4" id="KW-0997">Cell inner membrane</keyword>
<keyword evidence="3" id="KW-1003">Cell membrane</keyword>
<dbReference type="GO" id="GO:0022857">
    <property type="term" value="F:transmembrane transporter activity"/>
    <property type="evidence" value="ECO:0007669"/>
    <property type="project" value="TreeGrafter"/>
</dbReference>
<feature type="domain" description="Tripartite ATP-independent periplasmic transporters DctQ component" evidence="10">
    <location>
        <begin position="18"/>
        <end position="141"/>
    </location>
</feature>
<evidence type="ECO:0000256" key="4">
    <source>
        <dbReference type="ARBA" id="ARBA00022519"/>
    </source>
</evidence>
<keyword evidence="12" id="KW-1185">Reference proteome</keyword>
<evidence type="ECO:0000256" key="8">
    <source>
        <dbReference type="ARBA" id="ARBA00038436"/>
    </source>
</evidence>
<evidence type="ECO:0000256" key="6">
    <source>
        <dbReference type="ARBA" id="ARBA00022989"/>
    </source>
</evidence>
<dbReference type="EMBL" id="FMKA01000018">
    <property type="protein sequence ID" value="SCP98269.1"/>
    <property type="molecule type" value="Genomic_DNA"/>
</dbReference>
<evidence type="ECO:0000256" key="9">
    <source>
        <dbReference type="SAM" id="Phobius"/>
    </source>
</evidence>
<comment type="similarity">
    <text evidence="8">Belongs to the TRAP transporter small permease family.</text>
</comment>
<feature type="transmembrane region" description="Helical" evidence="9">
    <location>
        <begin position="12"/>
        <end position="31"/>
    </location>
</feature>
<proteinExistence type="inferred from homology"/>
<dbReference type="InterPro" id="IPR007387">
    <property type="entry name" value="TRAP_DctQ"/>
</dbReference>
<dbReference type="Proteomes" id="UP000199315">
    <property type="component" value="Unassembled WGS sequence"/>
</dbReference>
<keyword evidence="5 9" id="KW-0812">Transmembrane</keyword>
<evidence type="ECO:0000256" key="5">
    <source>
        <dbReference type="ARBA" id="ARBA00022692"/>
    </source>
</evidence>
<keyword evidence="2" id="KW-0813">Transport</keyword>
<dbReference type="RefSeq" id="WP_091235194.1">
    <property type="nucleotide sequence ID" value="NZ_FMKA01000018.1"/>
</dbReference>
<dbReference type="PANTHER" id="PTHR35011:SF2">
    <property type="entry name" value="2,3-DIKETO-L-GULONATE TRAP TRANSPORTER SMALL PERMEASE PROTEIN YIAM"/>
    <property type="match status" value="1"/>
</dbReference>
<keyword evidence="6 9" id="KW-1133">Transmembrane helix</keyword>
<reference evidence="11 12" key="1">
    <citation type="submission" date="2016-09" db="EMBL/GenBank/DDBJ databases">
        <authorList>
            <person name="Capua I."/>
            <person name="De Benedictis P."/>
            <person name="Joannis T."/>
            <person name="Lombin L.H."/>
            <person name="Cattoli G."/>
        </authorList>
    </citation>
    <scope>NUCLEOTIDE SEQUENCE [LARGE SCALE GENOMIC DNA]</scope>
    <source>
        <strain evidence="11 12">GluBS11</strain>
    </source>
</reference>
<sequence length="166" mass="18506">MLVKRIEEVFECIGLASLIVLVFLAAVLRFFGLDMSWSTDMAQLVFAWVCFIGADLAMRQDRHMGVNMLVDRFSLKTQNGVLLFNNVFIIGFLILVAVYGTNLCIVNYQRTFNTLPISYSYATASAPVGCALMIITTIIKIKTNIMNIVKSDYSSLEKKVEGGDVL</sequence>
<evidence type="ECO:0000256" key="7">
    <source>
        <dbReference type="ARBA" id="ARBA00023136"/>
    </source>
</evidence>
<name>A0A1D3TVW7_9FIRM</name>
<dbReference type="OrthoDB" id="9814265at2"/>
<dbReference type="InterPro" id="IPR055348">
    <property type="entry name" value="DctQ"/>
</dbReference>
<dbReference type="Pfam" id="PF04290">
    <property type="entry name" value="DctQ"/>
    <property type="match status" value="1"/>
</dbReference>
<dbReference type="GO" id="GO:0005886">
    <property type="term" value="C:plasma membrane"/>
    <property type="evidence" value="ECO:0007669"/>
    <property type="project" value="UniProtKB-SubCell"/>
</dbReference>
<keyword evidence="7 9" id="KW-0472">Membrane</keyword>
<evidence type="ECO:0000256" key="1">
    <source>
        <dbReference type="ARBA" id="ARBA00004429"/>
    </source>
</evidence>
<feature type="transmembrane region" description="Helical" evidence="9">
    <location>
        <begin position="37"/>
        <end position="58"/>
    </location>
</feature>
<evidence type="ECO:0000259" key="10">
    <source>
        <dbReference type="Pfam" id="PF04290"/>
    </source>
</evidence>
<evidence type="ECO:0000313" key="12">
    <source>
        <dbReference type="Proteomes" id="UP000199315"/>
    </source>
</evidence>
<feature type="transmembrane region" description="Helical" evidence="9">
    <location>
        <begin position="119"/>
        <end position="141"/>
    </location>
</feature>
<dbReference type="STRING" id="1619234.SAMN05421730_101855"/>
<evidence type="ECO:0000256" key="2">
    <source>
        <dbReference type="ARBA" id="ARBA00022448"/>
    </source>
</evidence>